<gene>
    <name evidence="9" type="primary">LOC115877992</name>
</gene>
<dbReference type="Pfam" id="PF20926">
    <property type="entry name" value="Htt_N-HEAT_1"/>
    <property type="match status" value="1"/>
</dbReference>
<dbReference type="InterPro" id="IPR011989">
    <property type="entry name" value="ARM-like"/>
</dbReference>
<evidence type="ECO:0000313" key="9">
    <source>
        <dbReference type="RefSeq" id="XP_030750205.1"/>
    </source>
</evidence>
<dbReference type="Pfam" id="PF20925">
    <property type="entry name" value="Htt_bridge"/>
    <property type="match status" value="1"/>
</dbReference>
<dbReference type="InterPro" id="IPR028426">
    <property type="entry name" value="Huntingtin_fam"/>
</dbReference>
<evidence type="ECO:0000256" key="6">
    <source>
        <dbReference type="ARBA" id="ARBA00023242"/>
    </source>
</evidence>
<evidence type="ECO:0000256" key="7">
    <source>
        <dbReference type="PROSITE-ProRule" id="PRU00103"/>
    </source>
</evidence>
<comment type="function">
    <text evidence="1">May play a role in microtubule-mediated transport or vesicle function.</text>
</comment>
<dbReference type="KEGG" id="soy:115877992"/>
<dbReference type="Gene3D" id="1.25.10.10">
    <property type="entry name" value="Leucine-rich Repeat Variant"/>
    <property type="match status" value="2"/>
</dbReference>
<dbReference type="InterPro" id="IPR024613">
    <property type="entry name" value="Huntingtin_N_HEAT_rpt-2"/>
</dbReference>
<accession>A0A6J2XGY7</accession>
<dbReference type="Proteomes" id="UP000504635">
    <property type="component" value="Unplaced"/>
</dbReference>
<dbReference type="FunCoup" id="A0A6J2XGY7">
    <property type="interactions" value="1498"/>
</dbReference>
<dbReference type="InParanoid" id="A0A6J2XGY7"/>
<dbReference type="InterPro" id="IPR048412">
    <property type="entry name" value="Htt_bridge"/>
</dbReference>
<proteinExistence type="inferred from homology"/>
<dbReference type="InterPro" id="IPR016024">
    <property type="entry name" value="ARM-type_fold"/>
</dbReference>
<evidence type="ECO:0000256" key="4">
    <source>
        <dbReference type="ARBA" id="ARBA00007153"/>
    </source>
</evidence>
<dbReference type="GO" id="GO:0005737">
    <property type="term" value="C:cytoplasm"/>
    <property type="evidence" value="ECO:0007669"/>
    <property type="project" value="UniProtKB-SubCell"/>
</dbReference>
<name>A0A6J2XGY7_SITOR</name>
<dbReference type="GO" id="GO:0005634">
    <property type="term" value="C:nucleus"/>
    <property type="evidence" value="ECO:0007669"/>
    <property type="project" value="UniProtKB-SubCell"/>
</dbReference>
<dbReference type="InterPro" id="IPR000091">
    <property type="entry name" value="Huntingtin"/>
</dbReference>
<dbReference type="OrthoDB" id="10065698at2759"/>
<dbReference type="CTD" id="3064"/>
<organism evidence="8 9">
    <name type="scientific">Sitophilus oryzae</name>
    <name type="common">Rice weevil</name>
    <name type="synonym">Curculio oryzae</name>
    <dbReference type="NCBI Taxonomy" id="7048"/>
    <lineage>
        <taxon>Eukaryota</taxon>
        <taxon>Metazoa</taxon>
        <taxon>Ecdysozoa</taxon>
        <taxon>Arthropoda</taxon>
        <taxon>Hexapoda</taxon>
        <taxon>Insecta</taxon>
        <taxon>Pterygota</taxon>
        <taxon>Neoptera</taxon>
        <taxon>Endopterygota</taxon>
        <taxon>Coleoptera</taxon>
        <taxon>Polyphaga</taxon>
        <taxon>Cucujiformia</taxon>
        <taxon>Curculionidae</taxon>
        <taxon>Dryophthorinae</taxon>
        <taxon>Sitophilus</taxon>
    </lineage>
</organism>
<dbReference type="PANTHER" id="PTHR10170">
    <property type="entry name" value="HUNTINGTON DISEASE PROTEIN"/>
    <property type="match status" value="1"/>
</dbReference>
<dbReference type="Pfam" id="PF12372">
    <property type="entry name" value="Htt_N-HEAT"/>
    <property type="match status" value="1"/>
</dbReference>
<evidence type="ECO:0000313" key="8">
    <source>
        <dbReference type="Proteomes" id="UP000504635"/>
    </source>
</evidence>
<keyword evidence="5" id="KW-0963">Cytoplasm</keyword>
<dbReference type="SUPFAM" id="SSF48371">
    <property type="entry name" value="ARM repeat"/>
    <property type="match status" value="2"/>
</dbReference>
<dbReference type="PROSITE" id="PS50077">
    <property type="entry name" value="HEAT_REPEAT"/>
    <property type="match status" value="1"/>
</dbReference>
<dbReference type="PRINTS" id="PR00375">
    <property type="entry name" value="HUNTINGTIN"/>
</dbReference>
<evidence type="ECO:0000256" key="5">
    <source>
        <dbReference type="ARBA" id="ARBA00022490"/>
    </source>
</evidence>
<dbReference type="RefSeq" id="XP_030750205.1">
    <property type="nucleotide sequence ID" value="XM_030894345.1"/>
</dbReference>
<evidence type="ECO:0000256" key="3">
    <source>
        <dbReference type="ARBA" id="ARBA00004496"/>
    </source>
</evidence>
<evidence type="ECO:0000256" key="1">
    <source>
        <dbReference type="ARBA" id="ARBA00002907"/>
    </source>
</evidence>
<keyword evidence="6" id="KW-0539">Nucleus</keyword>
<dbReference type="InterPro" id="IPR021133">
    <property type="entry name" value="HEAT_type_2"/>
</dbReference>
<dbReference type="Pfam" id="PF20927">
    <property type="entry name" value="Htt_C-HEAT"/>
    <property type="match status" value="2"/>
</dbReference>
<reference evidence="9" key="1">
    <citation type="submission" date="2025-08" db="UniProtKB">
        <authorList>
            <consortium name="RefSeq"/>
        </authorList>
    </citation>
    <scope>IDENTIFICATION</scope>
    <source>
        <tissue evidence="9">Gonads</tissue>
    </source>
</reference>
<dbReference type="InterPro" id="IPR048411">
    <property type="entry name" value="Htt_N_HEAT_rpt-1"/>
</dbReference>
<protein>
    <submittedName>
        <fullName evidence="9">Huntingtin isoform X1</fullName>
    </submittedName>
</protein>
<comment type="similarity">
    <text evidence="4">Belongs to the huntingtin family.</text>
</comment>
<comment type="subcellular location">
    <subcellularLocation>
        <location evidence="3">Cytoplasm</location>
    </subcellularLocation>
    <subcellularLocation>
        <location evidence="2">Nucleus</location>
    </subcellularLocation>
</comment>
<dbReference type="InterPro" id="IPR048413">
    <property type="entry name" value="Htt_C-HEAT_rpt"/>
</dbReference>
<evidence type="ECO:0000256" key="2">
    <source>
        <dbReference type="ARBA" id="ARBA00004123"/>
    </source>
</evidence>
<keyword evidence="8" id="KW-1185">Reference proteome</keyword>
<dbReference type="PANTHER" id="PTHR10170:SF10">
    <property type="entry name" value="HUNTINGTIN"/>
    <property type="match status" value="1"/>
</dbReference>
<sequence>MATQEKLQKSLETLKNLSNSSNASEQTRKKEIIHHCHNVTEAFSNPTIKVSTNIQVLLSVTIDTLLKLCDDSESDIRMLAGECLNRIILAVSDGHIRKVQIELHEQIKKNSSARSLRAALVRFAQLAHHIKPQKGKAYVKNLFPSIIKISECSEESIHETLASCLPKIMKVLGCFAQDGDIKLILKAFLKNICSTSPVIRRSASNCILNTCIYSRTPYVLLTYCINIILDMVLPVNDNQDNYAILGTLYCLRTLLPSLKDSNPINDGFSYSKDIEIIPPLALNKFLQIYELCLYYLNNSDHNIVNASLEALNSLLSNITDELKSKLISSSGIDKCRIHKSQSFNNIRSPSQLSIATNVTSEDNLFAECELTETIHADIEKWIGESKLSVMTMSQINVSEKANVLDSHPGPNLNFQDYANVSSQPERYDLELKSKSIGDNLDKYSENSSEESVTASESVDKLLYPEVDIQEIDIGNYLDKCPSLLYCTRLITKSFLLNGLPGNYISDKLVRVSVKSLALACLSSIFRIYPQGFFKYLDKNFSDANRGQSCRISSQGICDIMLFADHSDPQLRGAVRGIVSNLVYSVLTESNLDFDGWMLNLLSTEGNVCKNGKYYRIEDFISILYKGLQDENSNCLKHTLLSVNMIINLLLESRSCYKVSPLLNVLPLVGNNPYWLVKVTLCELVSKLSYVTIFYITGDNIFQSKIIHNILLEFLKDSDQRIRTAAANALAEIIPNLYFEEYHPKESLTTTKALSSDFKFSYDESETNLYKENFIESMPFPYSKIGTDISKQVDCSLSKIIMKLYCNILSSNYKYFIYGCIEALSILSTYYPCTIYRKSWCDYKNYKYSEVDVSMTYSTEDLFTLCVNLLSNSVHIYDIPFITNLMNLAANLYAGHATLLLKPVDLSDTSHQTWSMIPSSSIKPLSDEYLLHTVKLLNIFHCAINDIVPVVPQSKTVLPHLPSTGTLSPIKRRRSEDKKSPAVPGRIVIERDEKIDKKEHIKAVHVGYFAGSQHYMKLFEVLRSAFVNYKTSLDPKDSGNFLELLRKTLRTLSVMLEVATLNEFGRISEEILSYLLSTFNLETTITVQCVQQLLKCLFGSNLTSSVTDILNENKKQNENENYSFYYNIFQKPSEEMSVCVNSLKNINKIECDGDSTVMGYLHRRDVKKPITFTRASDKTLANYIRIFEPMVIKSLKEYTETTNVKLQCAVLQLISQLVQLGVNYCLLDSEQVFKGVVLKQVEYIEAGQVQHSEELTAKIFQFLVHLSYSKQHSKSIINIPKIIQLCDGLMASGQDPKTHCIPALKPIVQDVFLIRNRTNTIDMEELETTREVILSMLLRLLEYKEVIDLVSLVLDDSKYCTDDAEKWFRWSGQVMVVFLQLLKQNKIKIDSKDVFVSLKKFIFAINPNVFKPANELVIMLFQTPPSTENKTMLNRWISRIILLLLLLSPLKEDDLHSIIRNSKAKFSPASVFENITTIADPLNVKNDAESFENISEEDIIARMIFRAITIISKEVLEALKNATNHFLVSQFNEFLMYCSHMLQSGSLCRVSQASDSILSKKNATDINVELLNERFALIGRWHPTLAFQWSHVLSVLNYNDLTFWKTIINTSLSTPINETIINIGSTIVFCDYLNENISETKQLSWNLSENSDNLVNLIDEIPVSEFVTFIHRNATLSRVLIQSIAQKSPGNQKPLFKIKILKCLENSHDSQTGAVIKLLIPQMLNNRQIAISRLVANLASRKIEYLFTLSIEQVHSQLSKEDLFKIKEGLNAMHLAKKYETLISLLDKLLVQYYDMSPFQFNRDRMVNTEHIKKLQVNKKWFLSQIQKQYSDGRLRKENAKVMEKLEYNELTTFMSSRDFDKVILRDCIEAGIRILRDEQLKEEPPILKASVNCILKDISVIIDGSCNNHEVFKIVEPHSSYAKQILESFNEDNFAALLFDLNASLTILMRSLSDLPTLQLSDIDAENIAKFAVLSLEYLRFVISKDESALNINCLDVIITSSNEILKQSQFSNYLGLDNNISWLCSAIDVLYYIVTYLLRHEEPLPSIETNLVRSDTENSETKEARDACHSIYTLIQWLYKTQSSDINIPRFLFEPLRSLVVSLSRLPLVNSYNLVPSRVWKLGWEPTMTGRFSTQVPAIPIDMLQEIDVFEEYLFRVNLLGWTTRQQFEETWMSFLSVLWTPLDSVDSVDMSNTLHASSLAIKAITVLLLQTMSYPVLGNKNVSEILHVSRNSRIPDTTISIRKLKLVQNHIEHKFKELSSRCGAIEIRNVFSNKNFEKVNSQYSYGQVSIKYFLTATNPEEQTNSNNSHAYDVYKKRKKLLDESGLDINSCLQFLLDYYTQLMRTESTVTDLRILHETVRSTLFISDLFTDKAQFSWMLEMFMELAKTHVVEDELIHQYLIVGICKAVAVLTPEIEIFEQTKKLLVQFLKSPFLSARISCLYGILYILEGCILSNTTIGGISEELQLILPCAVEYVQQHLNASNVVLKKCQEHTMLVWSLTFYLIENIEEVHMEANFVVNTMNSALTAIQNKSVGNRVQTEIIKSLERLLLIKPDKFGKNIQKLALEKMRDENPSITILGIQLLITYMYVDCWEHLEKLEPDSEQSSPDHLVQTIEKLSAIFERIKKSYALEVEVLCSILPMILKDFFSPSDILTKVIGEFLSPQQPYLKLMSGVVFQVFETAIQQHQLSLLQDWVVYSLVNFTNSVSNIGNTWCLTCFFISASPSEWLRSFFPYVQTRVGRYEYEDKKIFCIAGADFYRNLTSDMQRQTFVDNFVKVKDELDMPFSDLLNSL</sequence>
<dbReference type="GeneID" id="115877992"/>
<feature type="repeat" description="HEAT" evidence="7">
    <location>
        <begin position="706"/>
        <end position="744"/>
    </location>
</feature>